<evidence type="ECO:0000313" key="8">
    <source>
        <dbReference type="Proteomes" id="UP000005709"/>
    </source>
</evidence>
<dbReference type="Gene3D" id="3.40.50.2300">
    <property type="match status" value="1"/>
</dbReference>
<dbReference type="AlphaFoldDB" id="C8PGJ3"/>
<dbReference type="InterPro" id="IPR023485">
    <property type="entry name" value="Ptyr_pPase"/>
</dbReference>
<dbReference type="GO" id="GO:0004725">
    <property type="term" value="F:protein tyrosine phosphatase activity"/>
    <property type="evidence" value="ECO:0007669"/>
    <property type="project" value="UniProtKB-EC"/>
</dbReference>
<evidence type="ECO:0000256" key="2">
    <source>
        <dbReference type="ARBA" id="ARBA00013064"/>
    </source>
</evidence>
<dbReference type="EMBL" id="ACYG01000019">
    <property type="protein sequence ID" value="EEV18231.1"/>
    <property type="molecule type" value="Genomic_DNA"/>
</dbReference>
<dbReference type="CDD" id="cd16343">
    <property type="entry name" value="LMWPTP"/>
    <property type="match status" value="1"/>
</dbReference>
<dbReference type="SMART" id="SM00226">
    <property type="entry name" value="LMWPc"/>
    <property type="match status" value="1"/>
</dbReference>
<evidence type="ECO:0000259" key="6">
    <source>
        <dbReference type="SMART" id="SM00226"/>
    </source>
</evidence>
<reference evidence="7 8" key="1">
    <citation type="submission" date="2009-07" db="EMBL/GenBank/DDBJ databases">
        <authorList>
            <person name="Madupu R."/>
            <person name="Sebastian Y."/>
            <person name="Durkin A.S."/>
            <person name="Torralba M."/>
            <person name="Methe B."/>
            <person name="Sutton G.G."/>
            <person name="Strausberg R.L."/>
            <person name="Nelson K.E."/>
        </authorList>
    </citation>
    <scope>NUCLEOTIDE SEQUENCE [LARGE SCALE GENOMIC DNA]</scope>
    <source>
        <strain evidence="7 8">RM3268</strain>
    </source>
</reference>
<comment type="caution">
    <text evidence="7">The sequence shown here is derived from an EMBL/GenBank/DDBJ whole genome shotgun (WGS) entry which is preliminary data.</text>
</comment>
<protein>
    <recommendedName>
        <fullName evidence="2">protein-tyrosine-phosphatase</fullName>
        <ecNumber evidence="2">3.1.3.48</ecNumber>
    </recommendedName>
</protein>
<dbReference type="eggNOG" id="COG0394">
    <property type="taxonomic scope" value="Bacteria"/>
</dbReference>
<dbReference type="PRINTS" id="PR00719">
    <property type="entry name" value="LMWPTPASE"/>
</dbReference>
<feature type="domain" description="Phosphotyrosine protein phosphatase I" evidence="6">
    <location>
        <begin position="1"/>
        <end position="178"/>
    </location>
</feature>
<comment type="similarity">
    <text evidence="1">Belongs to the low molecular weight phosphotyrosine protein phosphatase family.</text>
</comment>
<dbReference type="InterPro" id="IPR017867">
    <property type="entry name" value="Tyr_phospatase_low_mol_wt"/>
</dbReference>
<feature type="active site" description="Nucleophile" evidence="5">
    <location>
        <position position="13"/>
    </location>
</feature>
<dbReference type="Proteomes" id="UP000005709">
    <property type="component" value="Unassembled WGS sequence"/>
</dbReference>
<proteinExistence type="inferred from homology"/>
<dbReference type="EC" id="3.1.3.48" evidence="2"/>
<evidence type="ECO:0000256" key="3">
    <source>
        <dbReference type="ARBA" id="ARBA00022801"/>
    </source>
</evidence>
<dbReference type="STRING" id="824.CGRAC_1098"/>
<gene>
    <name evidence="7" type="ORF">CAMGR0001_0988</name>
</gene>
<evidence type="ECO:0000256" key="5">
    <source>
        <dbReference type="PIRSR" id="PIRSR617867-1"/>
    </source>
</evidence>
<dbReference type="RefSeq" id="WP_005870581.1">
    <property type="nucleotide sequence ID" value="NZ_ACYG01000019.1"/>
</dbReference>
<feature type="active site" description="Nucleophile" evidence="5">
    <location>
        <position position="7"/>
    </location>
</feature>
<name>C8PGJ3_9BACT</name>
<sequence length="186" mass="21021">MRLLFVCHGNICRSPMAQSVMQNFINQSGLSERASVDSAATHTDEIGSPPYYETQRVLKEQKVPLVAHRAVQVTPADYERYDLILCMDDENMRSLGRIFRGKDMAKVKFLLEFEEGNFADCDALNFKGALKQTALNLKSGGSNLTASERLQIADPYYTRDFERCYADIKRGCEGLLRYIKNSDGIC</sequence>
<dbReference type="InterPro" id="IPR036196">
    <property type="entry name" value="Ptyr_pPase_sf"/>
</dbReference>
<dbReference type="InterPro" id="IPR050438">
    <property type="entry name" value="LMW_PTPase"/>
</dbReference>
<dbReference type="Pfam" id="PF01451">
    <property type="entry name" value="LMWPc"/>
    <property type="match status" value="1"/>
</dbReference>
<dbReference type="PANTHER" id="PTHR11717:SF7">
    <property type="entry name" value="LOW MOLECULAR WEIGHT PHOSPHOTYROSINE PROTEIN PHOSPHATASE"/>
    <property type="match status" value="1"/>
</dbReference>
<keyword evidence="3 7" id="KW-0378">Hydrolase</keyword>
<dbReference type="SUPFAM" id="SSF52788">
    <property type="entry name" value="Phosphotyrosine protein phosphatases I"/>
    <property type="match status" value="1"/>
</dbReference>
<keyword evidence="8" id="KW-1185">Reference proteome</keyword>
<organism evidence="7 8">
    <name type="scientific">Campylobacter gracilis RM3268</name>
    <dbReference type="NCBI Taxonomy" id="553220"/>
    <lineage>
        <taxon>Bacteria</taxon>
        <taxon>Pseudomonadati</taxon>
        <taxon>Campylobacterota</taxon>
        <taxon>Epsilonproteobacteria</taxon>
        <taxon>Campylobacterales</taxon>
        <taxon>Campylobacteraceae</taxon>
        <taxon>Campylobacter</taxon>
    </lineage>
</organism>
<evidence type="ECO:0000313" key="7">
    <source>
        <dbReference type="EMBL" id="EEV18231.1"/>
    </source>
</evidence>
<evidence type="ECO:0000256" key="4">
    <source>
        <dbReference type="ARBA" id="ARBA00022912"/>
    </source>
</evidence>
<accession>C8PGJ3</accession>
<evidence type="ECO:0000256" key="1">
    <source>
        <dbReference type="ARBA" id="ARBA00011063"/>
    </source>
</evidence>
<keyword evidence="4" id="KW-0904">Protein phosphatase</keyword>
<dbReference type="PANTHER" id="PTHR11717">
    <property type="entry name" value="LOW MOLECULAR WEIGHT PROTEIN TYROSINE PHOSPHATASE"/>
    <property type="match status" value="1"/>
</dbReference>
<dbReference type="OrthoDB" id="9784339at2"/>